<dbReference type="PANTHER" id="PTHR11008:SF39">
    <property type="entry name" value="CIRCADIAN CLOCK-CONTROLLED PROTEIN-LIKE PROTEIN"/>
    <property type="match status" value="1"/>
</dbReference>
<gene>
    <name evidence="2" type="ORF">G9C98_000809</name>
</gene>
<dbReference type="GO" id="GO:0005615">
    <property type="term" value="C:extracellular space"/>
    <property type="evidence" value="ECO:0007669"/>
    <property type="project" value="TreeGrafter"/>
</dbReference>
<accession>A0A8J5RHR4</accession>
<dbReference type="InterPro" id="IPR010562">
    <property type="entry name" value="Haemolymph_juvenile_hormone-bd"/>
</dbReference>
<dbReference type="Pfam" id="PF06585">
    <property type="entry name" value="JHBP"/>
    <property type="match status" value="1"/>
</dbReference>
<evidence type="ECO:0000313" key="2">
    <source>
        <dbReference type="EMBL" id="KAG8040239.1"/>
    </source>
</evidence>
<evidence type="ECO:0000313" key="3">
    <source>
        <dbReference type="Proteomes" id="UP000729913"/>
    </source>
</evidence>
<feature type="signal peptide" evidence="1">
    <location>
        <begin position="1"/>
        <end position="18"/>
    </location>
</feature>
<name>A0A8J5RHR4_9HYME</name>
<protein>
    <submittedName>
        <fullName evidence="2">Uncharacterized protein</fullName>
    </submittedName>
</protein>
<organism evidence="2 3">
    <name type="scientific">Cotesia typhae</name>
    <dbReference type="NCBI Taxonomy" id="2053667"/>
    <lineage>
        <taxon>Eukaryota</taxon>
        <taxon>Metazoa</taxon>
        <taxon>Ecdysozoa</taxon>
        <taxon>Arthropoda</taxon>
        <taxon>Hexapoda</taxon>
        <taxon>Insecta</taxon>
        <taxon>Pterygota</taxon>
        <taxon>Neoptera</taxon>
        <taxon>Endopterygota</taxon>
        <taxon>Hymenoptera</taxon>
        <taxon>Apocrita</taxon>
        <taxon>Ichneumonoidea</taxon>
        <taxon>Braconidae</taxon>
        <taxon>Microgastrinae</taxon>
        <taxon>Cotesia</taxon>
    </lineage>
</organism>
<dbReference type="EMBL" id="JAAOIC020000023">
    <property type="protein sequence ID" value="KAG8040239.1"/>
    <property type="molecule type" value="Genomic_DNA"/>
</dbReference>
<keyword evidence="1" id="KW-0732">Signal</keyword>
<feature type="chain" id="PRO_5035256788" evidence="1">
    <location>
        <begin position="19"/>
        <end position="243"/>
    </location>
</feature>
<sequence>MKSLLLCFVLSFGLFASAEVPSYIPICGRRDPNLNDCIVKSVNQMRPKLREGIPELDVPPVDPLLIKEQVTISDTADFKVIASNIRIYDSLDFEIKEFNIDLQNHKIDINLFFKKMRFENDYDVKVKILVPIEASGPIESVGTNIESNSTVQFKLLNREKGQLVFFSSVKSKLKIGDYTAKFLPTNTTAALSDAINAVLNGNRKEIIDTITPHIEKVTSSKILEISNQITKHFTFDELFPDRE</sequence>
<comment type="caution">
    <text evidence="2">The sequence shown here is derived from an EMBL/GenBank/DDBJ whole genome shotgun (WGS) entry which is preliminary data.</text>
</comment>
<dbReference type="Proteomes" id="UP000729913">
    <property type="component" value="Unassembled WGS sequence"/>
</dbReference>
<dbReference type="PANTHER" id="PTHR11008">
    <property type="entry name" value="PROTEIN TAKEOUT-LIKE PROTEIN"/>
    <property type="match status" value="1"/>
</dbReference>
<reference evidence="2" key="1">
    <citation type="submission" date="2020-03" db="EMBL/GenBank/DDBJ databases">
        <authorList>
            <person name="Chebbi M.A."/>
            <person name="Drezen J.M."/>
        </authorList>
    </citation>
    <scope>NUCLEOTIDE SEQUENCE</scope>
    <source>
        <tissue evidence="2">Whole body</tissue>
    </source>
</reference>
<reference evidence="2" key="2">
    <citation type="submission" date="2021-04" db="EMBL/GenBank/DDBJ databases">
        <title>Genome-wide patterns of bracovirus chromosomal integration into multiple host tissues during parasitism.</title>
        <authorList>
            <person name="Chebbi M.A.C."/>
        </authorList>
    </citation>
    <scope>NUCLEOTIDE SEQUENCE</scope>
    <source>
        <tissue evidence="2">Whole body</tissue>
    </source>
</reference>
<proteinExistence type="predicted"/>
<dbReference type="OrthoDB" id="8185902at2759"/>
<dbReference type="AlphaFoldDB" id="A0A8J5RHR4"/>
<keyword evidence="3" id="KW-1185">Reference proteome</keyword>
<dbReference type="SMART" id="SM00700">
    <property type="entry name" value="JHBP"/>
    <property type="match status" value="1"/>
</dbReference>
<evidence type="ECO:0000256" key="1">
    <source>
        <dbReference type="SAM" id="SignalP"/>
    </source>
</evidence>